<dbReference type="SUPFAM" id="SSF51126">
    <property type="entry name" value="Pectin lyase-like"/>
    <property type="match status" value="1"/>
</dbReference>
<name>A0ABT8L6T2_9BACT</name>
<dbReference type="InterPro" id="IPR039448">
    <property type="entry name" value="Beta_helix"/>
</dbReference>
<dbReference type="SMART" id="SM00710">
    <property type="entry name" value="PbH1"/>
    <property type="match status" value="5"/>
</dbReference>
<gene>
    <name evidence="3" type="ORF">QQ020_15410</name>
</gene>
<evidence type="ECO:0000256" key="1">
    <source>
        <dbReference type="SAM" id="SignalP"/>
    </source>
</evidence>
<proteinExistence type="predicted"/>
<dbReference type="InterPro" id="IPR012334">
    <property type="entry name" value="Pectin_lyas_fold"/>
</dbReference>
<protein>
    <submittedName>
        <fullName evidence="3">Right-handed parallel beta-helix repeat-containing protein</fullName>
    </submittedName>
</protein>
<comment type="caution">
    <text evidence="3">The sequence shown here is derived from an EMBL/GenBank/DDBJ whole genome shotgun (WGS) entry which is preliminary data.</text>
</comment>
<sequence>MGKFFLCTSIFLLSFRISGFSFQESPVPVSVTDQFVLTYVSANQFKIKHVPTNVEKTFNENSFFFSQNETVQAVGNLSNTVANRAANTKAIQAAVHFQNHNGSVYFPAGIYHYDEVQIRKTRIRLFGEGDLSNGTLFVGYENIHQGHSYFEVDGLTFREGGWIPDAIANTKPLIVLRNIEGGTISNCHFYGGVAAIKVAGIDYDDTQLWWHAGKIIVTNNQFFSNNHALKVEKHANVAPGRYSAGDFHFINNMLRSMQGTSIDSEGQDGLVVQGNTFFSAKGRHIYIRQGHYIKITCNHLFENDQESIFLQNVRDFQVSNNTIVKPGWVDCGTNKYSGIRIQNWGLYGGGSNYNSDEALARGTIANNSIRWPSLYGIDIRGGRGITVSNNIVDFPTISDWQSWNICPANTRPPDTQWAIFADDNSTFCQFIDNITLGHPNQILNCCGGPSQNFSRQNAQMGN</sequence>
<accession>A0ABT8L6T2</accession>
<organism evidence="3 4">
    <name type="scientific">Agaribacillus aureus</name>
    <dbReference type="NCBI Taxonomy" id="3051825"/>
    <lineage>
        <taxon>Bacteria</taxon>
        <taxon>Pseudomonadati</taxon>
        <taxon>Bacteroidota</taxon>
        <taxon>Cytophagia</taxon>
        <taxon>Cytophagales</taxon>
        <taxon>Splendidivirgaceae</taxon>
        <taxon>Agaribacillus</taxon>
    </lineage>
</organism>
<dbReference type="Proteomes" id="UP001172083">
    <property type="component" value="Unassembled WGS sequence"/>
</dbReference>
<dbReference type="Gene3D" id="2.160.20.10">
    <property type="entry name" value="Single-stranded right-handed beta-helix, Pectin lyase-like"/>
    <property type="match status" value="1"/>
</dbReference>
<dbReference type="RefSeq" id="WP_346758796.1">
    <property type="nucleotide sequence ID" value="NZ_JAUJEB010000003.1"/>
</dbReference>
<feature type="domain" description="Right handed beta helix" evidence="2">
    <location>
        <begin position="245"/>
        <end position="391"/>
    </location>
</feature>
<evidence type="ECO:0000313" key="3">
    <source>
        <dbReference type="EMBL" id="MDN5213457.1"/>
    </source>
</evidence>
<dbReference type="InterPro" id="IPR011050">
    <property type="entry name" value="Pectin_lyase_fold/virulence"/>
</dbReference>
<dbReference type="InterPro" id="IPR006626">
    <property type="entry name" value="PbH1"/>
</dbReference>
<dbReference type="EMBL" id="JAUJEB010000003">
    <property type="protein sequence ID" value="MDN5213457.1"/>
    <property type="molecule type" value="Genomic_DNA"/>
</dbReference>
<evidence type="ECO:0000313" key="4">
    <source>
        <dbReference type="Proteomes" id="UP001172083"/>
    </source>
</evidence>
<keyword evidence="4" id="KW-1185">Reference proteome</keyword>
<dbReference type="Pfam" id="PF13229">
    <property type="entry name" value="Beta_helix"/>
    <property type="match status" value="1"/>
</dbReference>
<evidence type="ECO:0000259" key="2">
    <source>
        <dbReference type="Pfam" id="PF13229"/>
    </source>
</evidence>
<feature type="signal peptide" evidence="1">
    <location>
        <begin position="1"/>
        <end position="23"/>
    </location>
</feature>
<keyword evidence="1" id="KW-0732">Signal</keyword>
<feature type="chain" id="PRO_5045408817" evidence="1">
    <location>
        <begin position="24"/>
        <end position="462"/>
    </location>
</feature>
<reference evidence="3" key="1">
    <citation type="submission" date="2023-06" db="EMBL/GenBank/DDBJ databases">
        <title>Genomic of Agaribacillus aureum.</title>
        <authorList>
            <person name="Wang G."/>
        </authorList>
    </citation>
    <scope>NUCLEOTIDE SEQUENCE</scope>
    <source>
        <strain evidence="3">BMA12</strain>
    </source>
</reference>